<reference evidence="1 2" key="1">
    <citation type="submission" date="2016-12" db="EMBL/GenBank/DDBJ databases">
        <authorList>
            <person name="Song W.-J."/>
            <person name="Kurnit D.M."/>
        </authorList>
    </citation>
    <scope>NUCLEOTIDE SEQUENCE [LARGE SCALE GENOMIC DNA]</scope>
    <source>
        <strain evidence="1 2">STM7296</strain>
    </source>
</reference>
<protein>
    <submittedName>
        <fullName evidence="1">Uncharacterized protein</fullName>
    </submittedName>
</protein>
<dbReference type="STRING" id="1247936.BN2475_280035"/>
<dbReference type="EMBL" id="CYGX02000028">
    <property type="protein sequence ID" value="SIT41146.1"/>
    <property type="molecule type" value="Genomic_DNA"/>
</dbReference>
<dbReference type="Proteomes" id="UP000187012">
    <property type="component" value="Unassembled WGS sequence"/>
</dbReference>
<accession>A0A1N7S1C6</accession>
<sequence length="130" mass="14235">MPAGRFMQEAQDHPKQIFVFVRMTNKVNSQTNLEHLRPSLHMIAASSDCHSSSVDVKAICRKRALAQSKQASWASGRPRAGTDTWPQLSRRLNGEPGLFGARALNAILRATVGVVQAANCEVSRYSMEAG</sequence>
<keyword evidence="2" id="KW-1185">Reference proteome</keyword>
<name>A0A1N7S1C6_9BURK</name>
<organism evidence="1 2">
    <name type="scientific">Paraburkholderia ribeironis</name>
    <dbReference type="NCBI Taxonomy" id="1247936"/>
    <lineage>
        <taxon>Bacteria</taxon>
        <taxon>Pseudomonadati</taxon>
        <taxon>Pseudomonadota</taxon>
        <taxon>Betaproteobacteria</taxon>
        <taxon>Burkholderiales</taxon>
        <taxon>Burkholderiaceae</taxon>
        <taxon>Paraburkholderia</taxon>
    </lineage>
</organism>
<evidence type="ECO:0000313" key="1">
    <source>
        <dbReference type="EMBL" id="SIT41146.1"/>
    </source>
</evidence>
<gene>
    <name evidence="1" type="ORF">BN2475_280035</name>
</gene>
<evidence type="ECO:0000313" key="2">
    <source>
        <dbReference type="Proteomes" id="UP000187012"/>
    </source>
</evidence>
<dbReference type="AlphaFoldDB" id="A0A1N7S1C6"/>
<proteinExistence type="predicted"/>